<keyword evidence="2" id="KW-1133">Transmembrane helix</keyword>
<reference evidence="3 4" key="1">
    <citation type="journal article" date="2024" name="J Genomics">
        <title>Draft genome sequencing and assembly of Favolaschia claudopus CIRM-BRFM 2984 isolated from oak limbs.</title>
        <authorList>
            <person name="Navarro D."/>
            <person name="Drula E."/>
            <person name="Chaduli D."/>
            <person name="Cazenave R."/>
            <person name="Ahrendt S."/>
            <person name="Wang J."/>
            <person name="Lipzen A."/>
            <person name="Daum C."/>
            <person name="Barry K."/>
            <person name="Grigoriev I.V."/>
            <person name="Favel A."/>
            <person name="Rosso M.N."/>
            <person name="Martin F."/>
        </authorList>
    </citation>
    <scope>NUCLEOTIDE SEQUENCE [LARGE SCALE GENOMIC DNA]</scope>
    <source>
        <strain evidence="3 4">CIRM-BRFM 2984</strain>
    </source>
</reference>
<feature type="transmembrane region" description="Helical" evidence="2">
    <location>
        <begin position="113"/>
        <end position="132"/>
    </location>
</feature>
<evidence type="ECO:0000256" key="1">
    <source>
        <dbReference type="SAM" id="MobiDB-lite"/>
    </source>
</evidence>
<feature type="transmembrane region" description="Helical" evidence="2">
    <location>
        <begin position="70"/>
        <end position="93"/>
    </location>
</feature>
<sequence>MLLRRLSRLYNLTVGITVVQIGLAAWATVYFGFREMGPVQIPILLYMIPFVVVILRRRAKYDNVRIYEEIVFLVFTALTTLLLALIAGGFLFGYSSHTVNECMSKRLPHIPCFLLEIDILLPWLTCLILLWLTKVITVSARETFGEELVPLPVTLVPAWMTRNLDEVEDSGVSKDNKVTERGAVLIRYHHHQGGGNVRSAPRRPLVRRDGV</sequence>
<feature type="region of interest" description="Disordered" evidence="1">
    <location>
        <begin position="191"/>
        <end position="211"/>
    </location>
</feature>
<keyword evidence="2" id="KW-0472">Membrane</keyword>
<protein>
    <submittedName>
        <fullName evidence="3">Uncharacterized protein</fullName>
    </submittedName>
</protein>
<name>A0AAW0D882_9AGAR</name>
<proteinExistence type="predicted"/>
<dbReference type="EMBL" id="JAWWNJ010000010">
    <property type="protein sequence ID" value="KAK7047009.1"/>
    <property type="molecule type" value="Genomic_DNA"/>
</dbReference>
<comment type="caution">
    <text evidence="3">The sequence shown here is derived from an EMBL/GenBank/DDBJ whole genome shotgun (WGS) entry which is preliminary data.</text>
</comment>
<evidence type="ECO:0000256" key="2">
    <source>
        <dbReference type="SAM" id="Phobius"/>
    </source>
</evidence>
<accession>A0AAW0D882</accession>
<organism evidence="3 4">
    <name type="scientific">Favolaschia claudopus</name>
    <dbReference type="NCBI Taxonomy" id="2862362"/>
    <lineage>
        <taxon>Eukaryota</taxon>
        <taxon>Fungi</taxon>
        <taxon>Dikarya</taxon>
        <taxon>Basidiomycota</taxon>
        <taxon>Agaricomycotina</taxon>
        <taxon>Agaricomycetes</taxon>
        <taxon>Agaricomycetidae</taxon>
        <taxon>Agaricales</taxon>
        <taxon>Marasmiineae</taxon>
        <taxon>Mycenaceae</taxon>
        <taxon>Favolaschia</taxon>
    </lineage>
</organism>
<feature type="transmembrane region" description="Helical" evidence="2">
    <location>
        <begin position="12"/>
        <end position="33"/>
    </location>
</feature>
<evidence type="ECO:0000313" key="4">
    <source>
        <dbReference type="Proteomes" id="UP001362999"/>
    </source>
</evidence>
<keyword evidence="4" id="KW-1185">Reference proteome</keyword>
<keyword evidence="2" id="KW-0812">Transmembrane</keyword>
<dbReference type="Proteomes" id="UP001362999">
    <property type="component" value="Unassembled WGS sequence"/>
</dbReference>
<dbReference type="AlphaFoldDB" id="A0AAW0D882"/>
<feature type="transmembrane region" description="Helical" evidence="2">
    <location>
        <begin position="39"/>
        <end position="58"/>
    </location>
</feature>
<gene>
    <name evidence="3" type="ORF">R3P38DRAFT_2877761</name>
</gene>
<evidence type="ECO:0000313" key="3">
    <source>
        <dbReference type="EMBL" id="KAK7047009.1"/>
    </source>
</evidence>